<dbReference type="Gene3D" id="2.170.130.10">
    <property type="entry name" value="TonB-dependent receptor, plug domain"/>
    <property type="match status" value="1"/>
</dbReference>
<feature type="signal peptide" evidence="15">
    <location>
        <begin position="1"/>
        <end position="27"/>
    </location>
</feature>
<evidence type="ECO:0000256" key="7">
    <source>
        <dbReference type="ARBA" id="ARBA00023004"/>
    </source>
</evidence>
<evidence type="ECO:0000256" key="6">
    <source>
        <dbReference type="ARBA" id="ARBA00022729"/>
    </source>
</evidence>
<keyword evidence="10 11" id="KW-0998">Cell outer membrane</keyword>
<evidence type="ECO:0000313" key="17">
    <source>
        <dbReference type="EMBL" id="PTM44164.1"/>
    </source>
</evidence>
<evidence type="ECO:0000256" key="4">
    <source>
        <dbReference type="ARBA" id="ARBA00022496"/>
    </source>
</evidence>
<dbReference type="InterPro" id="IPR039426">
    <property type="entry name" value="TonB-dep_rcpt-like"/>
</dbReference>
<dbReference type="GO" id="GO:0009279">
    <property type="term" value="C:cell outer membrane"/>
    <property type="evidence" value="ECO:0007669"/>
    <property type="project" value="UniProtKB-SubCell"/>
</dbReference>
<name>A0A2T4YLN5_9SPHN</name>
<keyword evidence="6 15" id="KW-0732">Signal</keyword>
<comment type="caution">
    <text evidence="17">The sequence shown here is derived from an EMBL/GenBank/DDBJ whole genome shotgun (WGS) entry which is preliminary data.</text>
</comment>
<dbReference type="PROSITE" id="PS01156">
    <property type="entry name" value="TONB_DEPENDENT_REC_2"/>
    <property type="match status" value="1"/>
</dbReference>
<keyword evidence="5 11" id="KW-0812">Transmembrane</keyword>
<evidence type="ECO:0000313" key="18">
    <source>
        <dbReference type="Proteomes" id="UP000240996"/>
    </source>
</evidence>
<dbReference type="Gene3D" id="3.55.50.30">
    <property type="match status" value="1"/>
</dbReference>
<proteinExistence type="inferred from homology"/>
<keyword evidence="7" id="KW-0408">Iron</keyword>
<comment type="subcellular location">
    <subcellularLocation>
        <location evidence="1 11">Cell outer membrane</location>
        <topology evidence="1 11">Multi-pass membrane protein</topology>
    </subcellularLocation>
</comment>
<protein>
    <submittedName>
        <fullName evidence="17">TonB-dependent receptor-like protein</fullName>
    </submittedName>
</protein>
<evidence type="ECO:0000256" key="8">
    <source>
        <dbReference type="ARBA" id="ARBA00023077"/>
    </source>
</evidence>
<evidence type="ECO:0000256" key="1">
    <source>
        <dbReference type="ARBA" id="ARBA00004571"/>
    </source>
</evidence>
<dbReference type="Gene3D" id="2.40.170.20">
    <property type="entry name" value="TonB-dependent receptor, beta-barrel domain"/>
    <property type="match status" value="1"/>
</dbReference>
<dbReference type="InterPro" id="IPR037066">
    <property type="entry name" value="Plug_dom_sf"/>
</dbReference>
<comment type="similarity">
    <text evidence="11 13">Belongs to the TonB-dependent receptor family.</text>
</comment>
<evidence type="ECO:0000256" key="9">
    <source>
        <dbReference type="ARBA" id="ARBA00023136"/>
    </source>
</evidence>
<feature type="short sequence motif" description="TonB C-terminal box" evidence="12">
    <location>
        <begin position="1068"/>
        <end position="1085"/>
    </location>
</feature>
<keyword evidence="8 13" id="KW-0798">TonB box</keyword>
<dbReference type="Proteomes" id="UP000240996">
    <property type="component" value="Unassembled WGS sequence"/>
</dbReference>
<dbReference type="GO" id="GO:0006826">
    <property type="term" value="P:iron ion transport"/>
    <property type="evidence" value="ECO:0007669"/>
    <property type="project" value="UniProtKB-KW"/>
</dbReference>
<dbReference type="Pfam" id="PF00593">
    <property type="entry name" value="TonB_dep_Rec_b-barrel"/>
    <property type="match status" value="1"/>
</dbReference>
<evidence type="ECO:0000256" key="3">
    <source>
        <dbReference type="ARBA" id="ARBA00022452"/>
    </source>
</evidence>
<keyword evidence="18" id="KW-1185">Reference proteome</keyword>
<evidence type="ECO:0000256" key="15">
    <source>
        <dbReference type="SAM" id="SignalP"/>
    </source>
</evidence>
<evidence type="ECO:0000256" key="10">
    <source>
        <dbReference type="ARBA" id="ARBA00023237"/>
    </source>
</evidence>
<dbReference type="PANTHER" id="PTHR47234">
    <property type="match status" value="1"/>
</dbReference>
<accession>A0A2T4YLN5</accession>
<keyword evidence="3 11" id="KW-1134">Transmembrane beta strand</keyword>
<keyword evidence="4" id="KW-0406">Ion transport</keyword>
<dbReference type="SUPFAM" id="SSF56935">
    <property type="entry name" value="Porins"/>
    <property type="match status" value="1"/>
</dbReference>
<keyword evidence="4" id="KW-0410">Iron transport</keyword>
<evidence type="ECO:0000256" key="11">
    <source>
        <dbReference type="PROSITE-ProRule" id="PRU01360"/>
    </source>
</evidence>
<dbReference type="EMBL" id="PZZN01000004">
    <property type="protein sequence ID" value="PTM44164.1"/>
    <property type="molecule type" value="Genomic_DNA"/>
</dbReference>
<feature type="domain" description="Secretin/TonB short N-terminal" evidence="16">
    <location>
        <begin position="53"/>
        <end position="104"/>
    </location>
</feature>
<gene>
    <name evidence="17" type="ORF">C8J24_3438</name>
</gene>
<evidence type="ECO:0000259" key="16">
    <source>
        <dbReference type="SMART" id="SM00965"/>
    </source>
</evidence>
<sequence>MMLRDRRILGVSCVAIATVMAVSPAQAQRVVRVDIKAQPLGPALRSLGRQMHVQMVFDETLLADRVSPTISGSMTPDVAIDRLLQGSGLVTSRTGQGVYVIARPAALTRVAMTGSQSQVLPQRPANQPDTEQDDTTGPTPPGGDIVVTGSRIRSKNLVETAPVTSVSQADIKLQAAFSVQEVLNRVPAIKNNDTNLSNGNGRQQFDFHGLGTNRTLTLIDGQRIGVTEGIDASVVPVGLIERVDLLTGGASAVYGSDAIGGVVNFILRKDFEGVNANVNYGFYNADNRDNIAAQAARDAGFAVPSGMANDGGRFDANISMGKNFAGGRGNISLFGAYSQVEPVLASSRSFSVCPITLSAQSVVCASPSSATPAGYFQALSGPAQNGSVLTNAAGGGREFVPFTGANGYNYNDSFYFQRENKRYNGAVFLNYEVSPALQLYANGLYLRSESRSQSDPATIQPGSIPYDINCDNPLLSQQQAGALCGTAAGTATNVRTDVRYRFTDAQSTLSSNEIYRAVAGFRGDLGSAWHYDVGGVYSTTLYRQQQLGRIDPAKVATALQVVDVNGTPTCAAVVSGSDPSCVPLDIFSTNGPSAAAVDYLSFAQGGGVFRERYEQWVGNANVTGDLGEYGIRSPFSTKGINIAAGGEYRSSGYRSRPDAAYQAAFGSTPSTLSNNAVDLYGEVNVPLVSDRPLIRDLSIGAAIRGSKYSGVERVRSTYKIDGSWRPIEDLLFRASYNKATRAPSIYELSSNANASYGVLDTNTLGDPCAGTSPVASREVCASTGVTAAQYGAIQQCPDFLCTVRNGSEGLVTPEVAHTYTYGLVLTPRMLRGFSATADYYSIEIQNGIGYYRAIDFLQTCANTGYDFFCGQLKRNADGTLFSNAGAATGYINQGYSNLGRTNARGFNFSANYDTRMGNWARFSTSYVATLQTAKGGDLGLPDTDFNVVGLFGPYAGQGYRRYQHNFRFTLSSPEAAQTQALVSVNWRHNSGLKNSRLDGNPIFGEDDPNVPDAYKYLPAYDVFDLSGSVTVSRALTLRLVVNNVLNRAAPVRPSPPLEAAERVNTSPSVYDALGRSINIGATLDF</sequence>
<reference evidence="17 18" key="1">
    <citation type="submission" date="2018-04" db="EMBL/GenBank/DDBJ databases">
        <title>Genomic Encyclopedia of Type Strains, Phase III (KMG-III): the genomes of soil and plant-associated and newly described type strains.</title>
        <authorList>
            <person name="Whitman W."/>
        </authorList>
    </citation>
    <scope>NUCLEOTIDE SEQUENCE [LARGE SCALE GENOMIC DNA]</scope>
    <source>
        <strain evidence="17 18">NW12</strain>
    </source>
</reference>
<dbReference type="InterPro" id="IPR011662">
    <property type="entry name" value="Secretin/TonB_short_N"/>
</dbReference>
<dbReference type="PROSITE" id="PS52016">
    <property type="entry name" value="TONB_DEPENDENT_REC_3"/>
    <property type="match status" value="1"/>
</dbReference>
<organism evidence="17 18">
    <name type="scientific">Sphingomonas aerolata</name>
    <dbReference type="NCBI Taxonomy" id="185951"/>
    <lineage>
        <taxon>Bacteria</taxon>
        <taxon>Pseudomonadati</taxon>
        <taxon>Pseudomonadota</taxon>
        <taxon>Alphaproteobacteria</taxon>
        <taxon>Sphingomonadales</taxon>
        <taxon>Sphingomonadaceae</taxon>
        <taxon>Sphingomonas</taxon>
    </lineage>
</organism>
<feature type="chain" id="PRO_5015684968" evidence="15">
    <location>
        <begin position="28"/>
        <end position="1085"/>
    </location>
</feature>
<dbReference type="SMART" id="SM00965">
    <property type="entry name" value="STN"/>
    <property type="match status" value="1"/>
</dbReference>
<keyword evidence="9 11" id="KW-0472">Membrane</keyword>
<dbReference type="Pfam" id="PF07715">
    <property type="entry name" value="Plug"/>
    <property type="match status" value="1"/>
</dbReference>
<keyword evidence="17" id="KW-0675">Receptor</keyword>
<evidence type="ECO:0000256" key="12">
    <source>
        <dbReference type="PROSITE-ProRule" id="PRU10144"/>
    </source>
</evidence>
<keyword evidence="2 11" id="KW-0813">Transport</keyword>
<evidence type="ECO:0000256" key="2">
    <source>
        <dbReference type="ARBA" id="ARBA00022448"/>
    </source>
</evidence>
<dbReference type="InterPro" id="IPR010917">
    <property type="entry name" value="TonB_rcpt_CS"/>
</dbReference>
<evidence type="ECO:0000256" key="13">
    <source>
        <dbReference type="RuleBase" id="RU003357"/>
    </source>
</evidence>
<dbReference type="InterPro" id="IPR012910">
    <property type="entry name" value="Plug_dom"/>
</dbReference>
<dbReference type="InterPro" id="IPR000531">
    <property type="entry name" value="Beta-barrel_TonB"/>
</dbReference>
<dbReference type="InterPro" id="IPR036942">
    <property type="entry name" value="Beta-barrel_TonB_sf"/>
</dbReference>
<dbReference type="PANTHER" id="PTHR47234:SF2">
    <property type="entry name" value="TONB-DEPENDENT RECEPTOR"/>
    <property type="match status" value="1"/>
</dbReference>
<feature type="compositionally biased region" description="Polar residues" evidence="14">
    <location>
        <begin position="113"/>
        <end position="129"/>
    </location>
</feature>
<evidence type="ECO:0000256" key="5">
    <source>
        <dbReference type="ARBA" id="ARBA00022692"/>
    </source>
</evidence>
<evidence type="ECO:0000256" key="14">
    <source>
        <dbReference type="SAM" id="MobiDB-lite"/>
    </source>
</evidence>
<feature type="region of interest" description="Disordered" evidence="14">
    <location>
        <begin position="112"/>
        <end position="145"/>
    </location>
</feature>
<dbReference type="AlphaFoldDB" id="A0A2T4YLN5"/>